<organism evidence="1 2">
    <name type="scientific">Rhizoctonia solani</name>
    <dbReference type="NCBI Taxonomy" id="456999"/>
    <lineage>
        <taxon>Eukaryota</taxon>
        <taxon>Fungi</taxon>
        <taxon>Dikarya</taxon>
        <taxon>Basidiomycota</taxon>
        <taxon>Agaricomycotina</taxon>
        <taxon>Agaricomycetes</taxon>
        <taxon>Cantharellales</taxon>
        <taxon>Ceratobasidiaceae</taxon>
        <taxon>Rhizoctonia</taxon>
    </lineage>
</organism>
<comment type="caution">
    <text evidence="1">The sequence shown here is derived from an EMBL/GenBank/DDBJ whole genome shotgun (WGS) entry which is preliminary data.</text>
</comment>
<evidence type="ECO:0000313" key="1">
    <source>
        <dbReference type="EMBL" id="CAE6538366.1"/>
    </source>
</evidence>
<evidence type="ECO:0000313" key="2">
    <source>
        <dbReference type="Proteomes" id="UP000663843"/>
    </source>
</evidence>
<protein>
    <recommendedName>
        <fullName evidence="3">F-box domain-containing protein</fullName>
    </recommendedName>
</protein>
<gene>
    <name evidence="1" type="ORF">RDB_LOCUS191092</name>
</gene>
<dbReference type="EMBL" id="CAJMWT010009428">
    <property type="protein sequence ID" value="CAE6538366.1"/>
    <property type="molecule type" value="Genomic_DNA"/>
</dbReference>
<evidence type="ECO:0008006" key="3">
    <source>
        <dbReference type="Google" id="ProtNLM"/>
    </source>
</evidence>
<dbReference type="SUPFAM" id="SSF81383">
    <property type="entry name" value="F-box domain"/>
    <property type="match status" value="1"/>
</dbReference>
<sequence>MDGTSSSLCDISSELIIQILHHCEYPSILSFAATCKVYYELVAQSTSLQLHIELEVNGLELLKGSFKRDADYLVILKELRRFRDAWLDLDFVDPVERSAGNSEMLLWELREGFYIRAFSRSALGLFSDTIQFTPLDTELPDPPPLSFDFTFNEFTADPAQELLAILSRGPQRDVHVLLCSSATGLAHPLARHSRLSAEFDFDPPHYWPGFSIEIMQDIVVAKVSLPHAYVYELLVWNWKYGILLHRIGSRDGICDYTFLDRKHLVVFSGSQSTPSHLDTLSLLIYTLSDDTSTRPPLLSTGQIRLSDVLISQPTLLLEFPQFKKSSGLSEMGFFLRSQPAPGRAMHIGSATFACSHAMTLSMTFSPDEDAENWGYHPYYRVFIDGKFLHDQIRNNLGDMTRILPWSAYGERATRWFVAPEEPGHWICWMSGSRFITSLPQHPNYCIFDFSPPIVHRFRDRFTQLNPATHDHTDDFFTDDASFKDLTLLGNDIHHFSVDPPAGHKFFAFTVDEDKPSIIGTDYLDFEEPIISRLPYRVAFRTDAKGNHGGWQINGDCVVGISSRGDSENLTIYRVRREE</sequence>
<dbReference type="CDD" id="cd09917">
    <property type="entry name" value="F-box_SF"/>
    <property type="match status" value="1"/>
</dbReference>
<dbReference type="Proteomes" id="UP000663843">
    <property type="component" value="Unassembled WGS sequence"/>
</dbReference>
<proteinExistence type="predicted"/>
<name>A0A8H3DMP8_9AGAM</name>
<dbReference type="AlphaFoldDB" id="A0A8H3DMP8"/>
<dbReference type="InterPro" id="IPR036047">
    <property type="entry name" value="F-box-like_dom_sf"/>
</dbReference>
<accession>A0A8H3DMP8</accession>
<reference evidence="1" key="1">
    <citation type="submission" date="2021-01" db="EMBL/GenBank/DDBJ databases">
        <authorList>
            <person name="Kaushik A."/>
        </authorList>
    </citation>
    <scope>NUCLEOTIDE SEQUENCE</scope>
    <source>
        <strain evidence="1">AG2-2IIIB</strain>
    </source>
</reference>